<dbReference type="PANTHER" id="PTHR33602:SF1">
    <property type="entry name" value="REGULATORY PROTEIN RECX FAMILY PROTEIN"/>
    <property type="match status" value="1"/>
</dbReference>
<evidence type="ECO:0000256" key="3">
    <source>
        <dbReference type="ARBA" id="ARBA00018111"/>
    </source>
</evidence>
<evidence type="ECO:0000313" key="6">
    <source>
        <dbReference type="EMBL" id="SUK96586.1"/>
    </source>
</evidence>
<dbReference type="Gene3D" id="1.10.10.10">
    <property type="entry name" value="Winged helix-like DNA-binding domain superfamily/Winged helix DNA-binding domain"/>
    <property type="match status" value="3"/>
</dbReference>
<dbReference type="InterPro" id="IPR003783">
    <property type="entry name" value="Regulatory_RecX"/>
</dbReference>
<dbReference type="GO" id="GO:0005737">
    <property type="term" value="C:cytoplasm"/>
    <property type="evidence" value="ECO:0007669"/>
    <property type="project" value="UniProtKB-SubCell"/>
</dbReference>
<evidence type="ECO:0000259" key="5">
    <source>
        <dbReference type="Pfam" id="PF21981"/>
    </source>
</evidence>
<comment type="similarity">
    <text evidence="2">Belongs to the RecX family.</text>
</comment>
<dbReference type="InterPro" id="IPR036388">
    <property type="entry name" value="WH-like_DNA-bd_sf"/>
</dbReference>
<comment type="subcellular location">
    <subcellularLocation>
        <location evidence="1">Cytoplasm</location>
    </subcellularLocation>
</comment>
<evidence type="ECO:0000256" key="2">
    <source>
        <dbReference type="ARBA" id="ARBA00009695"/>
    </source>
</evidence>
<sequence>MIRTTDKGPKIYQQKLYQLGIEPNIIEMFTELYREQQELDDIIQIAEKISKTKKGPQNKVKEKVIQSLIQKGFEMETIHAVLNEMDFTQDEAVLDDLLQRDLEKIYNKNRKKYTQQKLISKTIEGLMRKGYKYDKIKAKLEESGIADGTEEIE</sequence>
<gene>
    <name evidence="6" type="primary">recX_1</name>
    <name evidence="6" type="ORF">NCTC5664_04033</name>
</gene>
<dbReference type="Pfam" id="PF21981">
    <property type="entry name" value="RecX_HTH3"/>
    <property type="match status" value="1"/>
</dbReference>
<name>A0A380E3L8_STAAU</name>
<dbReference type="InterPro" id="IPR053925">
    <property type="entry name" value="RecX_HTH_3rd"/>
</dbReference>
<protein>
    <recommendedName>
        <fullName evidence="3">Regulatory protein RecX</fullName>
    </recommendedName>
</protein>
<accession>A0A380E3L8</accession>
<evidence type="ECO:0000256" key="4">
    <source>
        <dbReference type="ARBA" id="ARBA00022490"/>
    </source>
</evidence>
<organism evidence="6 7">
    <name type="scientific">Staphylococcus aureus</name>
    <dbReference type="NCBI Taxonomy" id="1280"/>
    <lineage>
        <taxon>Bacteria</taxon>
        <taxon>Bacillati</taxon>
        <taxon>Bacillota</taxon>
        <taxon>Bacilli</taxon>
        <taxon>Bacillales</taxon>
        <taxon>Staphylococcaceae</taxon>
        <taxon>Staphylococcus</taxon>
    </lineage>
</organism>
<dbReference type="Proteomes" id="UP000254502">
    <property type="component" value="Unassembled WGS sequence"/>
</dbReference>
<evidence type="ECO:0000256" key="1">
    <source>
        <dbReference type="ARBA" id="ARBA00004496"/>
    </source>
</evidence>
<reference evidence="6 7" key="1">
    <citation type="submission" date="2018-06" db="EMBL/GenBank/DDBJ databases">
        <authorList>
            <consortium name="Pathogen Informatics"/>
            <person name="Doyle S."/>
        </authorList>
    </citation>
    <scope>NUCLEOTIDE SEQUENCE [LARGE SCALE GENOMIC DNA]</scope>
    <source>
        <strain evidence="6 7">NCTC5664</strain>
    </source>
</reference>
<proteinExistence type="inferred from homology"/>
<keyword evidence="4" id="KW-0963">Cytoplasm</keyword>
<dbReference type="GO" id="GO:0006282">
    <property type="term" value="P:regulation of DNA repair"/>
    <property type="evidence" value="ECO:0007669"/>
    <property type="project" value="InterPro"/>
</dbReference>
<dbReference type="EMBL" id="UHAQ01000004">
    <property type="protein sequence ID" value="SUK96586.1"/>
    <property type="molecule type" value="Genomic_DNA"/>
</dbReference>
<dbReference type="PANTHER" id="PTHR33602">
    <property type="entry name" value="REGULATORY PROTEIN RECX FAMILY PROTEIN"/>
    <property type="match status" value="1"/>
</dbReference>
<evidence type="ECO:0000313" key="7">
    <source>
        <dbReference type="Proteomes" id="UP000254502"/>
    </source>
</evidence>
<feature type="domain" description="RecX third three-helical" evidence="5">
    <location>
        <begin position="37"/>
        <end position="82"/>
    </location>
</feature>
<dbReference type="AlphaFoldDB" id="A0A380E3L8"/>